<reference evidence="1 2" key="2">
    <citation type="journal article" date="2022" name="Mol. Ecol. Resour.">
        <title>The genomes of chicory, endive, great burdock and yacon provide insights into Asteraceae paleo-polyploidization history and plant inulin production.</title>
        <authorList>
            <person name="Fan W."/>
            <person name="Wang S."/>
            <person name="Wang H."/>
            <person name="Wang A."/>
            <person name="Jiang F."/>
            <person name="Liu H."/>
            <person name="Zhao H."/>
            <person name="Xu D."/>
            <person name="Zhang Y."/>
        </authorList>
    </citation>
    <scope>NUCLEOTIDE SEQUENCE [LARGE SCALE GENOMIC DNA]</scope>
    <source>
        <strain evidence="2">cv. Niubang</strain>
    </source>
</reference>
<evidence type="ECO:0000313" key="1">
    <source>
        <dbReference type="EMBL" id="KAI3758997.1"/>
    </source>
</evidence>
<reference evidence="2" key="1">
    <citation type="journal article" date="2022" name="Mol. Ecol. Resour.">
        <title>The genomes of chicory, endive, great burdock and yacon provide insights into Asteraceae palaeo-polyploidization history and plant inulin production.</title>
        <authorList>
            <person name="Fan W."/>
            <person name="Wang S."/>
            <person name="Wang H."/>
            <person name="Wang A."/>
            <person name="Jiang F."/>
            <person name="Liu H."/>
            <person name="Zhao H."/>
            <person name="Xu D."/>
            <person name="Zhang Y."/>
        </authorList>
    </citation>
    <scope>NUCLEOTIDE SEQUENCE [LARGE SCALE GENOMIC DNA]</scope>
    <source>
        <strain evidence="2">cv. Niubang</strain>
    </source>
</reference>
<accession>A0ACB9EKK6</accession>
<dbReference type="Proteomes" id="UP001055879">
    <property type="component" value="Linkage Group LG02"/>
</dbReference>
<evidence type="ECO:0000313" key="2">
    <source>
        <dbReference type="Proteomes" id="UP001055879"/>
    </source>
</evidence>
<protein>
    <submittedName>
        <fullName evidence="1">Uncharacterized protein</fullName>
    </submittedName>
</protein>
<name>A0ACB9EKK6_ARCLA</name>
<keyword evidence="2" id="KW-1185">Reference proteome</keyword>
<comment type="caution">
    <text evidence="1">The sequence shown here is derived from an EMBL/GenBank/DDBJ whole genome shotgun (WGS) entry which is preliminary data.</text>
</comment>
<dbReference type="EMBL" id="CM042048">
    <property type="protein sequence ID" value="KAI3758997.1"/>
    <property type="molecule type" value="Genomic_DNA"/>
</dbReference>
<proteinExistence type="predicted"/>
<organism evidence="1 2">
    <name type="scientific">Arctium lappa</name>
    <name type="common">Greater burdock</name>
    <name type="synonym">Lappa major</name>
    <dbReference type="NCBI Taxonomy" id="4217"/>
    <lineage>
        <taxon>Eukaryota</taxon>
        <taxon>Viridiplantae</taxon>
        <taxon>Streptophyta</taxon>
        <taxon>Embryophyta</taxon>
        <taxon>Tracheophyta</taxon>
        <taxon>Spermatophyta</taxon>
        <taxon>Magnoliopsida</taxon>
        <taxon>eudicotyledons</taxon>
        <taxon>Gunneridae</taxon>
        <taxon>Pentapetalae</taxon>
        <taxon>asterids</taxon>
        <taxon>campanulids</taxon>
        <taxon>Asterales</taxon>
        <taxon>Asteraceae</taxon>
        <taxon>Carduoideae</taxon>
        <taxon>Cardueae</taxon>
        <taxon>Arctiinae</taxon>
        <taxon>Arctium</taxon>
    </lineage>
</organism>
<gene>
    <name evidence="1" type="ORF">L6452_06570</name>
</gene>
<sequence>MDYAIPDFEQLNSGIVRPHMTALHFELKPIMFHMLQTNGQFARMPSEDPHSHLKSFMEITDAFLIPGVSNDALRLTLFPFSLRDRAKSWFNSLAPGSVPSWSNMAGIFLRKYFPPTRNAKSINEICMFKQMDDEAIPDAWERFKELLRKCPHHGIPYCIQLETFYNGLNPMAKQMLDATSGGAFTANTYNDGYEILEKISANHGHWDDPRAQTQKRTTGIHDVDTYTALTAQLTSIATMLKNITPGQGAQPAATTPILAVLSVQCVCYLVSTTTLTMPVGNNTRTFLGTVHV</sequence>